<feature type="non-terminal residue" evidence="1">
    <location>
        <position position="1"/>
    </location>
</feature>
<reference evidence="1" key="1">
    <citation type="submission" date="2018-06" db="EMBL/GenBank/DDBJ databases">
        <authorList>
            <person name="Zhirakovskaya E."/>
        </authorList>
    </citation>
    <scope>NUCLEOTIDE SEQUENCE</scope>
</reference>
<dbReference type="AlphaFoldDB" id="A0A3B0R1J6"/>
<gene>
    <name evidence="1" type="ORF">MNBD_BACTEROID02-434</name>
</gene>
<protein>
    <submittedName>
        <fullName evidence="1">Uncharacterized protein</fullName>
    </submittedName>
</protein>
<accession>A0A3B0R1J6</accession>
<evidence type="ECO:0000313" key="1">
    <source>
        <dbReference type="EMBL" id="VAV83076.1"/>
    </source>
</evidence>
<organism evidence="1">
    <name type="scientific">hydrothermal vent metagenome</name>
    <dbReference type="NCBI Taxonomy" id="652676"/>
    <lineage>
        <taxon>unclassified sequences</taxon>
        <taxon>metagenomes</taxon>
        <taxon>ecological metagenomes</taxon>
    </lineage>
</organism>
<name>A0A3B0R1J6_9ZZZZ</name>
<sequence length="82" mass="9695">DESFNPYETVDGYGFFDSYEIGRKENFRVPGRYRITFNYSTKSARIDDYLGDGNKNKELEELFNMVPHIELKSNTLEIEIKE</sequence>
<proteinExistence type="predicted"/>
<dbReference type="EMBL" id="UOEB01000059">
    <property type="protein sequence ID" value="VAV83076.1"/>
    <property type="molecule type" value="Genomic_DNA"/>
</dbReference>